<dbReference type="CDD" id="cd02022">
    <property type="entry name" value="DPCK"/>
    <property type="match status" value="1"/>
</dbReference>
<evidence type="ECO:0000256" key="4">
    <source>
        <dbReference type="ARBA" id="ARBA00022993"/>
    </source>
</evidence>
<dbReference type="GO" id="GO:0005524">
    <property type="term" value="F:ATP binding"/>
    <property type="evidence" value="ECO:0007669"/>
    <property type="project" value="UniProtKB-UniRule"/>
</dbReference>
<evidence type="ECO:0000313" key="8">
    <source>
        <dbReference type="Proteomes" id="UP000006251"/>
    </source>
</evidence>
<evidence type="ECO:0000256" key="1">
    <source>
        <dbReference type="ARBA" id="ARBA00009018"/>
    </source>
</evidence>
<dbReference type="Gene3D" id="3.40.50.300">
    <property type="entry name" value="P-loop containing nucleotide triphosphate hydrolases"/>
    <property type="match status" value="1"/>
</dbReference>
<dbReference type="PANTHER" id="PTHR10695">
    <property type="entry name" value="DEPHOSPHO-COA KINASE-RELATED"/>
    <property type="match status" value="1"/>
</dbReference>
<evidence type="ECO:0000256" key="2">
    <source>
        <dbReference type="ARBA" id="ARBA00022741"/>
    </source>
</evidence>
<gene>
    <name evidence="5 7" type="primary">coaE</name>
    <name evidence="7" type="ORF">GPAL_4049</name>
</gene>
<comment type="similarity">
    <text evidence="1 5">Belongs to the CoaE family.</text>
</comment>
<dbReference type="EC" id="2.7.1.24" evidence="5 6"/>
<keyword evidence="5 7" id="KW-0418">Kinase</keyword>
<keyword evidence="8" id="KW-1185">Reference proteome</keyword>
<feature type="binding site" evidence="5">
    <location>
        <begin position="13"/>
        <end position="18"/>
    </location>
    <ligand>
        <name>ATP</name>
        <dbReference type="ChEBI" id="CHEBI:30616"/>
    </ligand>
</feature>
<organism evidence="7 8">
    <name type="scientific">Brumicola pallidula DSM 14239 = ACAM 615</name>
    <dbReference type="NCBI Taxonomy" id="1121922"/>
    <lineage>
        <taxon>Bacteria</taxon>
        <taxon>Pseudomonadati</taxon>
        <taxon>Pseudomonadota</taxon>
        <taxon>Gammaproteobacteria</taxon>
        <taxon>Alteromonadales</taxon>
        <taxon>Alteromonadaceae</taxon>
        <taxon>Brumicola</taxon>
    </lineage>
</organism>
<evidence type="ECO:0000256" key="3">
    <source>
        <dbReference type="ARBA" id="ARBA00022840"/>
    </source>
</evidence>
<keyword evidence="5" id="KW-0963">Cytoplasm</keyword>
<dbReference type="Proteomes" id="UP000006251">
    <property type="component" value="Unassembled WGS sequence"/>
</dbReference>
<comment type="caution">
    <text evidence="7">The sequence shown here is derived from an EMBL/GenBank/DDBJ whole genome shotgun (WGS) entry which is preliminary data.</text>
</comment>
<evidence type="ECO:0000256" key="5">
    <source>
        <dbReference type="HAMAP-Rule" id="MF_00376"/>
    </source>
</evidence>
<dbReference type="PANTHER" id="PTHR10695:SF46">
    <property type="entry name" value="BIFUNCTIONAL COENZYME A SYNTHASE-RELATED"/>
    <property type="match status" value="1"/>
</dbReference>
<keyword evidence="5 7" id="KW-0808">Transferase</keyword>
<dbReference type="AlphaFoldDB" id="K6ZPU2"/>
<keyword evidence="3 5" id="KW-0067">ATP-binding</keyword>
<dbReference type="PROSITE" id="PS51219">
    <property type="entry name" value="DPCK"/>
    <property type="match status" value="1"/>
</dbReference>
<dbReference type="STRING" id="1121922.GCA_000428905_00294"/>
<dbReference type="OrthoDB" id="9812943at2"/>
<dbReference type="RefSeq" id="WP_006015655.1">
    <property type="nucleotide sequence ID" value="NZ_BAEQ01000067.1"/>
</dbReference>
<dbReference type="HAMAP" id="MF_00376">
    <property type="entry name" value="Dephospho_CoA_kinase"/>
    <property type="match status" value="1"/>
</dbReference>
<dbReference type="NCBIfam" id="TIGR00152">
    <property type="entry name" value="dephospho-CoA kinase"/>
    <property type="match status" value="1"/>
</dbReference>
<proteinExistence type="inferred from homology"/>
<comment type="pathway">
    <text evidence="5">Cofactor biosynthesis; coenzyme A biosynthesis; CoA from (R)-pantothenate: step 5/5.</text>
</comment>
<dbReference type="InterPro" id="IPR001977">
    <property type="entry name" value="Depp_CoAkinase"/>
</dbReference>
<dbReference type="SUPFAM" id="SSF52540">
    <property type="entry name" value="P-loop containing nucleoside triphosphate hydrolases"/>
    <property type="match status" value="1"/>
</dbReference>
<dbReference type="InterPro" id="IPR027417">
    <property type="entry name" value="P-loop_NTPase"/>
</dbReference>
<dbReference type="GO" id="GO:0015937">
    <property type="term" value="P:coenzyme A biosynthetic process"/>
    <property type="evidence" value="ECO:0007669"/>
    <property type="project" value="UniProtKB-UniRule"/>
</dbReference>
<evidence type="ECO:0000256" key="6">
    <source>
        <dbReference type="NCBIfam" id="TIGR00152"/>
    </source>
</evidence>
<evidence type="ECO:0000313" key="7">
    <source>
        <dbReference type="EMBL" id="GAC30888.1"/>
    </source>
</evidence>
<keyword evidence="2 5" id="KW-0547">Nucleotide-binding</keyword>
<dbReference type="GO" id="GO:0004140">
    <property type="term" value="F:dephospho-CoA kinase activity"/>
    <property type="evidence" value="ECO:0007669"/>
    <property type="project" value="UniProtKB-UniRule"/>
</dbReference>
<dbReference type="EMBL" id="BAEQ01000067">
    <property type="protein sequence ID" value="GAC30888.1"/>
    <property type="molecule type" value="Genomic_DNA"/>
</dbReference>
<dbReference type="UniPathway" id="UPA00241">
    <property type="reaction ID" value="UER00356"/>
</dbReference>
<name>K6ZPU2_9ALTE</name>
<sequence>MSELVIGLTGGIASGKTTVSDRFASFGIDIIDADVIARDVVAKDTPGLMAIIEQFGEDILTSNLDLDRQKLRRIVFSDNTQKEWLNALLHPLIRQQMELQTNHAKSPYCILSVPLLVENKLNNMVDRTLVVDIDEATQLKRAMARDNSEPGVIESIIASQASRTDRLAIADDIILNHGDLDWLNTQVKDLHQMYLNILNKTL</sequence>
<protein>
    <recommendedName>
        <fullName evidence="5 6">Dephospho-CoA kinase</fullName>
        <ecNumber evidence="5 6">2.7.1.24</ecNumber>
    </recommendedName>
    <alternativeName>
        <fullName evidence="5">Dephosphocoenzyme A kinase</fullName>
    </alternativeName>
</protein>
<comment type="function">
    <text evidence="5">Catalyzes the phosphorylation of the 3'-hydroxyl group of dephosphocoenzyme A to form coenzyme A.</text>
</comment>
<dbReference type="GO" id="GO:0005737">
    <property type="term" value="C:cytoplasm"/>
    <property type="evidence" value="ECO:0007669"/>
    <property type="project" value="UniProtKB-SubCell"/>
</dbReference>
<keyword evidence="4 5" id="KW-0173">Coenzyme A biosynthesis</keyword>
<accession>K6ZPU2</accession>
<reference evidence="8" key="1">
    <citation type="journal article" date="2014" name="Environ. Microbiol.">
        <title>Comparative genomics of the marine bacterial genus Glaciecola reveals the high degree of genomic diversity and genomic characteristic for cold adaptation.</title>
        <authorList>
            <person name="Qin Q.L."/>
            <person name="Xie B.B."/>
            <person name="Yu Y."/>
            <person name="Shu Y.L."/>
            <person name="Rong J.C."/>
            <person name="Zhang Y.J."/>
            <person name="Zhao D.L."/>
            <person name="Chen X.L."/>
            <person name="Zhang X.Y."/>
            <person name="Chen B."/>
            <person name="Zhou B.C."/>
            <person name="Zhang Y.Z."/>
        </authorList>
    </citation>
    <scope>NUCLEOTIDE SEQUENCE [LARGE SCALE GENOMIC DNA]</scope>
    <source>
        <strain evidence="8">ACAM 615</strain>
    </source>
</reference>
<dbReference type="Pfam" id="PF01121">
    <property type="entry name" value="CoaE"/>
    <property type="match status" value="1"/>
</dbReference>
<comment type="catalytic activity">
    <reaction evidence="5">
        <text>3'-dephospho-CoA + ATP = ADP + CoA + H(+)</text>
        <dbReference type="Rhea" id="RHEA:18245"/>
        <dbReference type="ChEBI" id="CHEBI:15378"/>
        <dbReference type="ChEBI" id="CHEBI:30616"/>
        <dbReference type="ChEBI" id="CHEBI:57287"/>
        <dbReference type="ChEBI" id="CHEBI:57328"/>
        <dbReference type="ChEBI" id="CHEBI:456216"/>
        <dbReference type="EC" id="2.7.1.24"/>
    </reaction>
</comment>
<comment type="subcellular location">
    <subcellularLocation>
        <location evidence="5">Cytoplasm</location>
    </subcellularLocation>
</comment>